<feature type="compositionally biased region" description="Basic residues" evidence="7">
    <location>
        <begin position="1140"/>
        <end position="1149"/>
    </location>
</feature>
<keyword evidence="3" id="KW-0158">Chromosome</keyword>
<keyword evidence="10" id="KW-1185">Reference proteome</keyword>
<feature type="compositionally biased region" description="Basic and acidic residues" evidence="7">
    <location>
        <begin position="1504"/>
        <end position="1513"/>
    </location>
</feature>
<keyword evidence="5" id="KW-0539">Nucleus</keyword>
<dbReference type="InterPro" id="IPR016024">
    <property type="entry name" value="ARM-type_fold"/>
</dbReference>
<dbReference type="PANTHER" id="PTHR22928">
    <property type="entry name" value="TELOMERE-ASSOCIATED PROTEIN RIF1"/>
    <property type="match status" value="1"/>
</dbReference>
<feature type="compositionally biased region" description="Basic residues" evidence="7">
    <location>
        <begin position="1487"/>
        <end position="1503"/>
    </location>
</feature>
<feature type="compositionally biased region" description="Polar residues" evidence="7">
    <location>
        <begin position="90"/>
        <end position="104"/>
    </location>
</feature>
<protein>
    <recommendedName>
        <fullName evidence="8">Telomere-associated protein Rif1 N-terminal domain-containing protein</fullName>
    </recommendedName>
</protein>
<evidence type="ECO:0000313" key="9">
    <source>
        <dbReference type="EMBL" id="KAL1594432.1"/>
    </source>
</evidence>
<sequence>MPALNLFSFESLSVRPPTPPREIDDADPNADGILDFLDDPFGTKEPVAKVIAAKPLLNTPQTSPSSESGIPSSSARSSSRKKRVNFEAQLGTTNGNGISSQSFIPLQSSPLRPLPQTRVSKPLKSILKPSDAVSTPPPADQDTPRHKKSFAEMLESVMKQLASQTRSNRFDGYHSLQHTMQAYEKVPDPQALVDKMGLMTQFIKRDMYATGINGTGLDSQLLQQALKFLMALIRIQEVRPAMPDEFCNFVVDRIIQVAADGTLPKMVINTHLAVLMQQNFRPRTMTPARVERILDVLDTIEDRVSGLSVLAYRVRIFRKLIQQRPEVMSKHTERWFKHTVKALLSSQKDINQSALDTIISAAKAFGHDRQVTKSVLSVMNKVRGDGETAIHGMVKELQRMLGSDNAAMAPQIWSAVTSLLPGCLDGGQFSAIGEWLKVFQMFFNSAKEDVKIHANVALGFLAYAVQLTEKTTPAFSKILIRVPHSHLENQRGKKPERDAATSAYFALLYHAFGPAATHQQLNRYWSEFVADFWGPLLHPSSTGHLSAKHAFAACRVASALFNGNRKPCDPQRTLDLRPQAMLQLQDLPTLDPKWVRKSLPSILNFVEALLDVTPWTADDCKDEPAKTMWLSLLGSLNTASSQEVMVSNDSKDAMAYMVNFLRRVWDGHAAQLALSQQKEDSWADKYCFLLEMVLEKLGAARFSDKCLTRNGQDDFEAAATPSQRSRQHGPRTSPLLYFIDLLINQSEGKLSDSLRLRALKVLIKPCFTAQNTRLSWLELLRDCSILVDASNRTPLSDSFWSEACVLLTACLEKNSLDVTEQSSRQLGKEYDLVVDILSQGFPYLSKEASGEQLLSSFVDTARREAGDGAVVLVVEKVSESVLKRTGAELKVNCLPFLSVILRNLPASIARRIVEQGRQNLWPSSATSGRTADFDPYNHLYDIIVSVGSTAYQKLNANDAPIAGNFLEALATSVRQCPPSLIAVYLRKTQESICCWIEDPEKRLQSKTAWSKTLYTSVLHLWEEVCAAMHKLPRNNGQILLHLEPLVTSGFVSRRREIVDSSISTWNSTFGREKTLRYPPRLQKALRRLRSTVELSLPGLDIRDGDDDIPLSFHDSDSNTNAPEPKKRTPLVKETPFKIVKPSRKSRSKSRSPMVPSTAKKTPTGRTPRGRLRHENSQVQFEPIVSSPSNPYDQESQILTERQREVYERQMRSSNAYADMRSMSPRPEQIALARSPLEFHSDAMSADGLPIEASRTPLKNVRALGEMDVFVGSSPTPQARTRSQEVVSECTSMATPTAIRTVKSAHAVDELGSSPPRFEKDTGPNVHGSQLRDDVECFVGSLDEDGRHGGQSMSFDDGTTIDEGAFLTGTPDEDPDQIEEEHATEIDASDMPSSTLDLQLTAQLDAEIRAQKDAAIKTPSQQFPGEDEDTEVDLPVNDSMHSIADTTSTSRVEDSFSSLAADSESLQVRNLRRSQRHPSASSPQSANLKKRKSSSGRSSGRPRKNQTEEPKDNDVSTTPQGETALGNKSTPSTMLISNTLVVPDTTRNRSVRRSASLLSQVENQPEDVVVEDTPATKRARRSIDKDVSEAKQSTPSTSQQLKAMRLSHVQVTPKHSDIPSPGRSSSAALGEVDMQQQANGPAPPPEALLEVVEQNANVTLANGTPAASQMRESQPKLASNSVATPSRSFAERVILTPRSIIDTLKTIKNALFGAPQLALNRQEHREVDDLMFDIKMAVYDARKRGNEPSQ</sequence>
<accession>A0ABR3QRJ7</accession>
<evidence type="ECO:0000256" key="7">
    <source>
        <dbReference type="SAM" id="MobiDB-lite"/>
    </source>
</evidence>
<keyword evidence="6" id="KW-0131">Cell cycle</keyword>
<name>A0ABR3QRJ7_9PLEO</name>
<feature type="region of interest" description="Disordered" evidence="7">
    <location>
        <begin position="1462"/>
        <end position="1540"/>
    </location>
</feature>
<evidence type="ECO:0000256" key="6">
    <source>
        <dbReference type="ARBA" id="ARBA00023306"/>
    </source>
</evidence>
<feature type="compositionally biased region" description="Polar residues" evidence="7">
    <location>
        <begin position="1514"/>
        <end position="1539"/>
    </location>
</feature>
<feature type="region of interest" description="Disordered" evidence="7">
    <location>
        <begin position="12"/>
        <end position="31"/>
    </location>
</feature>
<comment type="caution">
    <text evidence="9">The sequence shown here is derived from an EMBL/GenBank/DDBJ whole genome shotgun (WGS) entry which is preliminary data.</text>
</comment>
<reference evidence="9 10" key="1">
    <citation type="submission" date="2024-02" db="EMBL/GenBank/DDBJ databases">
        <title>De novo assembly and annotation of 12 fungi associated with fruit tree decline syndrome in Ontario, Canada.</title>
        <authorList>
            <person name="Sulman M."/>
            <person name="Ellouze W."/>
            <person name="Ilyukhin E."/>
        </authorList>
    </citation>
    <scope>NUCLEOTIDE SEQUENCE [LARGE SCALE GENOMIC DNA]</scope>
    <source>
        <strain evidence="9 10">M42-189</strain>
    </source>
</reference>
<dbReference type="Proteomes" id="UP001521785">
    <property type="component" value="Unassembled WGS sequence"/>
</dbReference>
<evidence type="ECO:0000259" key="8">
    <source>
        <dbReference type="Pfam" id="PF12231"/>
    </source>
</evidence>
<evidence type="ECO:0000256" key="4">
    <source>
        <dbReference type="ARBA" id="ARBA00022895"/>
    </source>
</evidence>
<evidence type="ECO:0000313" key="10">
    <source>
        <dbReference type="Proteomes" id="UP001521785"/>
    </source>
</evidence>
<feature type="compositionally biased region" description="Polar residues" evidence="7">
    <location>
        <begin position="1476"/>
        <end position="1486"/>
    </location>
</feature>
<gene>
    <name evidence="9" type="ORF">SLS60_010192</name>
</gene>
<feature type="region of interest" description="Disordered" evidence="7">
    <location>
        <begin position="1309"/>
        <end position="1329"/>
    </location>
</feature>
<evidence type="ECO:0000256" key="1">
    <source>
        <dbReference type="ARBA" id="ARBA00004123"/>
    </source>
</evidence>
<dbReference type="PANTHER" id="PTHR22928:SF3">
    <property type="entry name" value="TELOMERE-ASSOCIATED PROTEIN RIF1"/>
    <property type="match status" value="1"/>
</dbReference>
<feature type="region of interest" description="Disordered" evidence="7">
    <location>
        <begin position="1554"/>
        <end position="1601"/>
    </location>
</feature>
<dbReference type="EMBL" id="JAKJXO020000017">
    <property type="protein sequence ID" value="KAL1594432.1"/>
    <property type="molecule type" value="Genomic_DNA"/>
</dbReference>
<evidence type="ECO:0000256" key="3">
    <source>
        <dbReference type="ARBA" id="ARBA00022454"/>
    </source>
</evidence>
<feature type="region of interest" description="Disordered" evidence="7">
    <location>
        <begin position="1105"/>
        <end position="1193"/>
    </location>
</feature>
<comment type="subcellular location">
    <subcellularLocation>
        <location evidence="2">Chromosome</location>
        <location evidence="2">Telomere</location>
    </subcellularLocation>
    <subcellularLocation>
        <location evidence="1">Nucleus</location>
    </subcellularLocation>
</comment>
<feature type="region of interest" description="Disordered" evidence="7">
    <location>
        <begin position="1343"/>
        <end position="1375"/>
    </location>
</feature>
<dbReference type="Pfam" id="PF12231">
    <property type="entry name" value="Rif1_N"/>
    <property type="match status" value="1"/>
</dbReference>
<evidence type="ECO:0000256" key="5">
    <source>
        <dbReference type="ARBA" id="ARBA00023242"/>
    </source>
</evidence>
<feature type="compositionally biased region" description="Polar residues" evidence="7">
    <location>
        <begin position="1589"/>
        <end position="1600"/>
    </location>
</feature>
<keyword evidence="4" id="KW-0779">Telomere</keyword>
<evidence type="ECO:0000256" key="2">
    <source>
        <dbReference type="ARBA" id="ARBA00004574"/>
    </source>
</evidence>
<proteinExistence type="predicted"/>
<dbReference type="SUPFAM" id="SSF48371">
    <property type="entry name" value="ARM repeat"/>
    <property type="match status" value="1"/>
</dbReference>
<feature type="region of interest" description="Disordered" evidence="7">
    <location>
        <begin position="52"/>
        <end position="145"/>
    </location>
</feature>
<organism evidence="9 10">
    <name type="scientific">Paraconiothyrium brasiliense</name>
    <dbReference type="NCBI Taxonomy" id="300254"/>
    <lineage>
        <taxon>Eukaryota</taxon>
        <taxon>Fungi</taxon>
        <taxon>Dikarya</taxon>
        <taxon>Ascomycota</taxon>
        <taxon>Pezizomycotina</taxon>
        <taxon>Dothideomycetes</taxon>
        <taxon>Pleosporomycetidae</taxon>
        <taxon>Pleosporales</taxon>
        <taxon>Massarineae</taxon>
        <taxon>Didymosphaeriaceae</taxon>
        <taxon>Paraconiothyrium</taxon>
    </lineage>
</organism>
<feature type="compositionally biased region" description="Low complexity" evidence="7">
    <location>
        <begin position="1150"/>
        <end position="1166"/>
    </location>
</feature>
<feature type="compositionally biased region" description="Low complexity" evidence="7">
    <location>
        <begin position="63"/>
        <end position="77"/>
    </location>
</feature>
<feature type="compositionally biased region" description="Low complexity" evidence="7">
    <location>
        <begin position="105"/>
        <end position="116"/>
    </location>
</feature>
<feature type="domain" description="Telomere-associated protein Rif1 N-terminal" evidence="8">
    <location>
        <begin position="161"/>
        <end position="529"/>
    </location>
</feature>
<dbReference type="InterPro" id="IPR022031">
    <property type="entry name" value="Rif1_N"/>
</dbReference>